<organism evidence="2 3">
    <name type="scientific">Streptomyces scabiei (strain 87.22)</name>
    <dbReference type="NCBI Taxonomy" id="680198"/>
    <lineage>
        <taxon>Bacteria</taxon>
        <taxon>Bacillati</taxon>
        <taxon>Actinomycetota</taxon>
        <taxon>Actinomycetes</taxon>
        <taxon>Kitasatosporales</taxon>
        <taxon>Streptomycetaceae</taxon>
        <taxon>Streptomyces</taxon>
    </lineage>
</organism>
<keyword evidence="3" id="KW-1185">Reference proteome</keyword>
<feature type="region of interest" description="Disordered" evidence="1">
    <location>
        <begin position="69"/>
        <end position="95"/>
    </location>
</feature>
<accession>C9YXF6</accession>
<evidence type="ECO:0000256" key="1">
    <source>
        <dbReference type="SAM" id="MobiDB-lite"/>
    </source>
</evidence>
<reference evidence="2 3" key="1">
    <citation type="journal article" date="2010" name="Mol. Plant Microbe Interact.">
        <title>Streptomyces scabies 87-22 contains a coronafacic acid-like biosynthetic cluster that contributes to plant-microbe interactions.</title>
        <authorList>
            <person name="Bignell D.R."/>
            <person name="Seipke R.F."/>
            <person name="Huguet-Tapia J.C."/>
            <person name="Chambers A.H."/>
            <person name="Parry R.J."/>
            <person name="Loria R."/>
        </authorList>
    </citation>
    <scope>NUCLEOTIDE SEQUENCE [LARGE SCALE GENOMIC DNA]</scope>
    <source>
        <strain evidence="2 3">87.22</strain>
    </source>
</reference>
<sequence length="95" mass="10746">MSKRPQLPGDPSDLYLRIFYDDELWDTPQADTMERWSVSVLHRWRGVDDVLPGAPRPRPKCVLGYGARVGGAVRDRPGPPRSRDGLLHQRGQRAA</sequence>
<dbReference type="STRING" id="680198.SCAB_21941"/>
<gene>
    <name evidence="2" type="ordered locus">SCAB_21941</name>
</gene>
<dbReference type="KEGG" id="scb:SCAB_21941"/>
<dbReference type="Proteomes" id="UP000001444">
    <property type="component" value="Chromosome"/>
</dbReference>
<feature type="compositionally biased region" description="Basic and acidic residues" evidence="1">
    <location>
        <begin position="73"/>
        <end position="87"/>
    </location>
</feature>
<name>C9YXF6_STRSW</name>
<proteinExistence type="predicted"/>
<dbReference type="HOGENOM" id="CLU_2371654_0_0_11"/>
<evidence type="ECO:0000313" key="2">
    <source>
        <dbReference type="EMBL" id="CBG69309.1"/>
    </source>
</evidence>
<dbReference type="EMBL" id="FN554889">
    <property type="protein sequence ID" value="CBG69309.1"/>
    <property type="molecule type" value="Genomic_DNA"/>
</dbReference>
<evidence type="ECO:0000313" key="3">
    <source>
        <dbReference type="Proteomes" id="UP000001444"/>
    </source>
</evidence>
<protein>
    <submittedName>
        <fullName evidence="2">Uncharacterized protein</fullName>
    </submittedName>
</protein>
<dbReference type="AlphaFoldDB" id="C9YXF6"/>